<reference evidence="4" key="2">
    <citation type="submission" date="2015-01" db="EMBL/GenBank/DDBJ databases">
        <title>Evolutionary Origins and Diversification of the Mycorrhizal Mutualists.</title>
        <authorList>
            <consortium name="DOE Joint Genome Institute"/>
            <consortium name="Mycorrhizal Genomics Consortium"/>
            <person name="Kohler A."/>
            <person name="Kuo A."/>
            <person name="Nagy L.G."/>
            <person name="Floudas D."/>
            <person name="Copeland A."/>
            <person name="Barry K.W."/>
            <person name="Cichocki N."/>
            <person name="Veneault-Fourrey C."/>
            <person name="LaButti K."/>
            <person name="Lindquist E.A."/>
            <person name="Lipzen A."/>
            <person name="Lundell T."/>
            <person name="Morin E."/>
            <person name="Murat C."/>
            <person name="Riley R."/>
            <person name="Ohm R."/>
            <person name="Sun H."/>
            <person name="Tunlid A."/>
            <person name="Henrissat B."/>
            <person name="Grigoriev I.V."/>
            <person name="Hibbett D.S."/>
            <person name="Martin F."/>
        </authorList>
    </citation>
    <scope>NUCLEOTIDE SEQUENCE [LARGE SCALE GENOMIC DNA]</scope>
    <source>
        <strain evidence="4">LaAM-08-1</strain>
    </source>
</reference>
<dbReference type="PANTHER" id="PTHR10039:SF16">
    <property type="entry name" value="GPI INOSITOL-DEACYLASE"/>
    <property type="match status" value="1"/>
</dbReference>
<sequence length="670" mass="76232">MVTDKSLLLGAIPANIEVQVEGIEEQRIRSYYFVRLYVDGQKVSKSMKSKPSSSVLKWKWDADNQTWFLPLSSVMKVQLYRGSKINVRWFEHLVGQHEGDVVAFLENVADFGLTDKKGNSFRAKMHIVLSPISGSGDNTKEFLDKVDADVNRLSSNGAVAGTVSTLGIVLQLTKTIMDNLSEVHPILKASWTIVSGLYEAVRETDIQDESIQELATTLREILGITKAIQNLQEVPDTTNVIKEINRQSLEVAVLIQEYTKLHFAVRTLRIQADLKSRIKKCQDKWVVLKEKLSLRVAVDTNIRVRRIEDHQLADEIHKWLFPPDSSRNQNEARGKRQDGTCTWFLETERFLEWQENPGFLWVKGKSRLLRSSILLKPYVQQPHSWMCSLIIDKLPQPTQSLGIAYFFFDGRDGQAELQLHTKLIRSLIYQLTDTRHGGIPINLAELHKKCGPHQPSDDQLQDILWHILDGLSDAYIVIDALDECTDHQKTLDWVKELVTHIDQNVGKHLHIVVTSRPEWDIEEVFGALDQHSIDVGETTANQDIMNKIETSLKAGAEGSFRWITLQLAELAKCSSTDEIIKQLAELPKGLDEIYNRILMKIDEKHRADVRTFLQWLAFSKCPMTIVEIAETITVDFAPEDGPVFNLIKRYIDPQDVLVRCLSLVTESGGK</sequence>
<dbReference type="Gene3D" id="3.40.50.300">
    <property type="entry name" value="P-loop containing nucleotide triphosphate hydrolases"/>
    <property type="match status" value="1"/>
</dbReference>
<evidence type="ECO:0000259" key="2">
    <source>
        <dbReference type="Pfam" id="PF24883"/>
    </source>
</evidence>
<organism evidence="3 4">
    <name type="scientific">Laccaria amethystina LaAM-08-1</name>
    <dbReference type="NCBI Taxonomy" id="1095629"/>
    <lineage>
        <taxon>Eukaryota</taxon>
        <taxon>Fungi</taxon>
        <taxon>Dikarya</taxon>
        <taxon>Basidiomycota</taxon>
        <taxon>Agaricomycotina</taxon>
        <taxon>Agaricomycetes</taxon>
        <taxon>Agaricomycetidae</taxon>
        <taxon>Agaricales</taxon>
        <taxon>Agaricineae</taxon>
        <taxon>Hydnangiaceae</taxon>
        <taxon>Laccaria</taxon>
    </lineage>
</organism>
<dbReference type="Pfam" id="PF24883">
    <property type="entry name" value="NPHP3_N"/>
    <property type="match status" value="1"/>
</dbReference>
<protein>
    <recommendedName>
        <fullName evidence="2">Nephrocystin 3-like N-terminal domain-containing protein</fullName>
    </recommendedName>
</protein>
<keyword evidence="1" id="KW-0677">Repeat</keyword>
<dbReference type="AlphaFoldDB" id="A0A0C9WQW1"/>
<evidence type="ECO:0000256" key="1">
    <source>
        <dbReference type="ARBA" id="ARBA00022737"/>
    </source>
</evidence>
<evidence type="ECO:0000313" key="4">
    <source>
        <dbReference type="Proteomes" id="UP000054477"/>
    </source>
</evidence>
<gene>
    <name evidence="3" type="ORF">K443DRAFT_12698</name>
</gene>
<proteinExistence type="predicted"/>
<dbReference type="OrthoDB" id="7464126at2759"/>
<dbReference type="InterPro" id="IPR027417">
    <property type="entry name" value="P-loop_NTPase"/>
</dbReference>
<evidence type="ECO:0000313" key="3">
    <source>
        <dbReference type="EMBL" id="KIJ93635.1"/>
    </source>
</evidence>
<dbReference type="Proteomes" id="UP000054477">
    <property type="component" value="Unassembled WGS sequence"/>
</dbReference>
<dbReference type="HOGENOM" id="CLU_014052_0_0_1"/>
<reference evidence="3 4" key="1">
    <citation type="submission" date="2014-04" db="EMBL/GenBank/DDBJ databases">
        <authorList>
            <consortium name="DOE Joint Genome Institute"/>
            <person name="Kuo A."/>
            <person name="Kohler A."/>
            <person name="Nagy L.G."/>
            <person name="Floudas D."/>
            <person name="Copeland A."/>
            <person name="Barry K.W."/>
            <person name="Cichocki N."/>
            <person name="Veneault-Fourrey C."/>
            <person name="LaButti K."/>
            <person name="Lindquist E.A."/>
            <person name="Lipzen A."/>
            <person name="Lundell T."/>
            <person name="Morin E."/>
            <person name="Murat C."/>
            <person name="Sun H."/>
            <person name="Tunlid A."/>
            <person name="Henrissat B."/>
            <person name="Grigoriev I.V."/>
            <person name="Hibbett D.S."/>
            <person name="Martin F."/>
            <person name="Nordberg H.P."/>
            <person name="Cantor M.N."/>
            <person name="Hua S.X."/>
        </authorList>
    </citation>
    <scope>NUCLEOTIDE SEQUENCE [LARGE SCALE GENOMIC DNA]</scope>
    <source>
        <strain evidence="3 4">LaAM-08-1</strain>
    </source>
</reference>
<dbReference type="PANTHER" id="PTHR10039">
    <property type="entry name" value="AMELOGENIN"/>
    <property type="match status" value="1"/>
</dbReference>
<accession>A0A0C9WQW1</accession>
<dbReference type="EMBL" id="KN838832">
    <property type="protein sequence ID" value="KIJ93635.1"/>
    <property type="molecule type" value="Genomic_DNA"/>
</dbReference>
<feature type="domain" description="Nephrocystin 3-like N-terminal" evidence="2">
    <location>
        <begin position="384"/>
        <end position="516"/>
    </location>
</feature>
<name>A0A0C9WQW1_9AGAR</name>
<dbReference type="InterPro" id="IPR056884">
    <property type="entry name" value="NPHP3-like_N"/>
</dbReference>
<keyword evidence="4" id="KW-1185">Reference proteome</keyword>